<dbReference type="AlphaFoldDB" id="A0A8J6E958"/>
<dbReference type="InterPro" id="IPR001810">
    <property type="entry name" value="F-box_dom"/>
</dbReference>
<dbReference type="EMBL" id="JAHDYR010000031">
    <property type="protein sequence ID" value="KAG9392845.1"/>
    <property type="molecule type" value="Genomic_DNA"/>
</dbReference>
<feature type="domain" description="F-box" evidence="1">
    <location>
        <begin position="47"/>
        <end position="92"/>
    </location>
</feature>
<reference evidence="2" key="1">
    <citation type="submission" date="2021-05" db="EMBL/GenBank/DDBJ databases">
        <title>A free-living protist that lacks canonical eukaryotic 1 DNA replication and segregation systems.</title>
        <authorList>
            <person name="Salas-Leiva D.E."/>
            <person name="Tromer E.C."/>
            <person name="Curtis B.A."/>
            <person name="Jerlstrom-Hultqvist J."/>
            <person name="Kolisko M."/>
            <person name="Yi Z."/>
            <person name="Salas-Leiva J.S."/>
            <person name="Gallot-Lavallee L."/>
            <person name="Kops G.J.P.L."/>
            <person name="Archibald J.M."/>
            <person name="Simpson A.G.B."/>
            <person name="Roger A.J."/>
        </authorList>
    </citation>
    <scope>NUCLEOTIDE SEQUENCE</scope>
    <source>
        <strain evidence="2">BICM</strain>
    </source>
</reference>
<comment type="caution">
    <text evidence="2">The sequence shown here is derived from an EMBL/GenBank/DDBJ whole genome shotgun (WGS) entry which is preliminary data.</text>
</comment>
<name>A0A8J6E958_9EUKA</name>
<protein>
    <recommendedName>
        <fullName evidence="1">F-box domain-containing protein</fullName>
    </recommendedName>
</protein>
<evidence type="ECO:0000259" key="1">
    <source>
        <dbReference type="PROSITE" id="PS50181"/>
    </source>
</evidence>
<proteinExistence type="predicted"/>
<sequence length="1259" mass="137877">MKHHRNVIEPSRSRRHSFTCPASHLEEISIPIESPLSDDQGKTPRQDIYLFSLPYSLFNRITESLQLSTLISLELVCRDLKDAISTNTWQHAARYFWCQNVPPVCMGFRAFSIDALNAEYRAITRQRPAGPFSNASQLHALQLSAKECADVSCRLILNGMPDIAVYWACRALAKERSPLTATLIMASLIEAKRMEDGLSFYAECSSWLAQGTLLANRLNFFPTFIEARRLGYSDEDLSVTLESRRSDTPITELGDFVDKLVDPHMTFSTDDAVHCPLPIIALLARARHLLELATTAVCAMMSDLASPTAPTLSRVTHWLGKALATCEALLAMEPGAMEAKHIVSRVLHLRGMVIDRFEGIMTSLGVTWADTHFDDAMPYGDDEGIPAPLSSTCTVSGCMHEAAHILAEALAANEHAVDVRAEYGLKLLYLGDLREAEKQLTMTLSLMQELSANGPDGELGRSASMETRVLTYGSLLLPLLTMPEVEDTLAAFGHEGHFYEVVSPVLPDTFTAHFVALALMVCQMRRGKADMAVQISQIFGQGSIKPREFSMASPVPRLLKFRHEKAPFHRPSATVDVLTDPSPKRSLTATVRRVWTTYLPDAALVSPVDRALALALRGLAMGDPSVVDPAVTLAPDSISVLMTCGELLFQTGHVGRAGHHFIKAASRLSEQARLTLPHLRAELTLLFTLGIRGVGLLCSARRDAEAALAAETILHAPYAQLLGPGPLVHLHALRVRITFPDPCALTEMVRDVTPSPTIGGSPPKDVLRLLYSVSRAALTQPPREGRPKLLFSTTILSAVWRMGEPGKRNPGWTYARDHIQLLAKLLGIREVTPTLPAEISMLEEVAASSGPDCPPRLQMAAVMGILERSDPEPCEALDILAPVLRQHVDTTSAFLRKDGLPFMPLHAWLTALSRLDHTPRVHRELAAHLAETGLRLGAMAVVLSQVELARLNLPHSLPTAHIDSLWMETTERLNTILALSLQQTGHPPLVPATRSALPAVSEVRQGRRAWGVMQALGTLRKCDRCSDELWVVLARPESYLIGLSMAGVDLINLCGTLSTVGVSSTVRYAMQAATRARVRPALPPCGADDQDVCIARKPVRNTHAPSVIRQLLRMAGEWLTEVEGLMPVLSDDARARLEHNATLLVTVVLGAATVLHSRLTMTGSDSEAAAVSRTLLSALDTGQYDRPETDTALYREYRIRLGHARGIAEGSQTMCPLIPGVRTRLDGLAATLAFCPRAIYRTEPDVPRLFVVRSRCSWF</sequence>
<evidence type="ECO:0000313" key="3">
    <source>
        <dbReference type="Proteomes" id="UP000717585"/>
    </source>
</evidence>
<dbReference type="PROSITE" id="PS50181">
    <property type="entry name" value="FBOX"/>
    <property type="match status" value="1"/>
</dbReference>
<accession>A0A8J6E958</accession>
<organism evidence="2 3">
    <name type="scientific">Carpediemonas membranifera</name>
    <dbReference type="NCBI Taxonomy" id="201153"/>
    <lineage>
        <taxon>Eukaryota</taxon>
        <taxon>Metamonada</taxon>
        <taxon>Carpediemonas-like organisms</taxon>
        <taxon>Carpediemonas</taxon>
    </lineage>
</organism>
<dbReference type="Proteomes" id="UP000717585">
    <property type="component" value="Unassembled WGS sequence"/>
</dbReference>
<gene>
    <name evidence="2" type="ORF">J8273_5778</name>
</gene>
<keyword evidence="3" id="KW-1185">Reference proteome</keyword>
<evidence type="ECO:0000313" key="2">
    <source>
        <dbReference type="EMBL" id="KAG9392845.1"/>
    </source>
</evidence>